<reference evidence="1 2" key="1">
    <citation type="journal article" date="2014" name="Am. J. Bot.">
        <title>Genome assembly and annotation for red clover (Trifolium pratense; Fabaceae).</title>
        <authorList>
            <person name="Istvanek J."/>
            <person name="Jaros M."/>
            <person name="Krenek A."/>
            <person name="Repkova J."/>
        </authorList>
    </citation>
    <scope>NUCLEOTIDE SEQUENCE [LARGE SCALE GENOMIC DNA]</scope>
    <source>
        <strain evidence="2">cv. Tatra</strain>
        <tissue evidence="1">Young leaves</tissue>
    </source>
</reference>
<protein>
    <submittedName>
        <fullName evidence="1">Uncharacterized protein</fullName>
    </submittedName>
</protein>
<dbReference type="EMBL" id="ASHM01054516">
    <property type="protein sequence ID" value="PNX87701.1"/>
    <property type="molecule type" value="Genomic_DNA"/>
</dbReference>
<organism evidence="1 2">
    <name type="scientific">Trifolium pratense</name>
    <name type="common">Red clover</name>
    <dbReference type="NCBI Taxonomy" id="57577"/>
    <lineage>
        <taxon>Eukaryota</taxon>
        <taxon>Viridiplantae</taxon>
        <taxon>Streptophyta</taxon>
        <taxon>Embryophyta</taxon>
        <taxon>Tracheophyta</taxon>
        <taxon>Spermatophyta</taxon>
        <taxon>Magnoliopsida</taxon>
        <taxon>eudicotyledons</taxon>
        <taxon>Gunneridae</taxon>
        <taxon>Pentapetalae</taxon>
        <taxon>rosids</taxon>
        <taxon>fabids</taxon>
        <taxon>Fabales</taxon>
        <taxon>Fabaceae</taxon>
        <taxon>Papilionoideae</taxon>
        <taxon>50 kb inversion clade</taxon>
        <taxon>NPAAA clade</taxon>
        <taxon>Hologalegina</taxon>
        <taxon>IRL clade</taxon>
        <taxon>Trifolieae</taxon>
        <taxon>Trifolium</taxon>
    </lineage>
</organism>
<evidence type="ECO:0000313" key="1">
    <source>
        <dbReference type="EMBL" id="PNX87701.1"/>
    </source>
</evidence>
<dbReference type="STRING" id="57577.A0A2K3MA92"/>
<dbReference type="Gene3D" id="3.10.20.90">
    <property type="entry name" value="Phosphatidylinositol 3-kinase Catalytic Subunit, Chain A, domain 1"/>
    <property type="match status" value="1"/>
</dbReference>
<accession>A0A2K3MA92</accession>
<feature type="non-terminal residue" evidence="1">
    <location>
        <position position="136"/>
    </location>
</feature>
<evidence type="ECO:0000313" key="2">
    <source>
        <dbReference type="Proteomes" id="UP000236291"/>
    </source>
</evidence>
<sequence length="136" mass="14683">MPTSSRSINISVTWRGKKFVVDMNLDATVKDLGEELQKLTNIKQDTMKLIVPQIAGKTSKLLAPFSTEHALLSLQETSITELVNPLGVGLVVLACVLGVCFSQGLSNQVGMGACIRDEKGQFVAAATRYMDAKMNP</sequence>
<dbReference type="PANTHER" id="PTHR47796:SF1">
    <property type="entry name" value="OS08G0500800 PROTEIN"/>
    <property type="match status" value="1"/>
</dbReference>
<proteinExistence type="predicted"/>
<comment type="caution">
    <text evidence="1">The sequence shown here is derived from an EMBL/GenBank/DDBJ whole genome shotgun (WGS) entry which is preliminary data.</text>
</comment>
<dbReference type="Proteomes" id="UP000236291">
    <property type="component" value="Unassembled WGS sequence"/>
</dbReference>
<dbReference type="InterPro" id="IPR029071">
    <property type="entry name" value="Ubiquitin-like_domsf"/>
</dbReference>
<dbReference type="SUPFAM" id="SSF54236">
    <property type="entry name" value="Ubiquitin-like"/>
    <property type="match status" value="1"/>
</dbReference>
<dbReference type="AlphaFoldDB" id="A0A2K3MA92"/>
<dbReference type="PANTHER" id="PTHR47796">
    <property type="entry name" value="ZINC METALLOPROTEINASE-LIKE PROTEIN"/>
    <property type="match status" value="1"/>
</dbReference>
<name>A0A2K3MA92_TRIPR</name>
<gene>
    <name evidence="1" type="ORF">L195_g043795</name>
</gene>
<reference evidence="1 2" key="2">
    <citation type="journal article" date="2017" name="Front. Plant Sci.">
        <title>Gene Classification and Mining of Molecular Markers Useful in Red Clover (Trifolium pratense) Breeding.</title>
        <authorList>
            <person name="Istvanek J."/>
            <person name="Dluhosova J."/>
            <person name="Dluhos P."/>
            <person name="Patkova L."/>
            <person name="Nedelnik J."/>
            <person name="Repkova J."/>
        </authorList>
    </citation>
    <scope>NUCLEOTIDE SEQUENCE [LARGE SCALE GENOMIC DNA]</scope>
    <source>
        <strain evidence="2">cv. Tatra</strain>
        <tissue evidence="1">Young leaves</tissue>
    </source>
</reference>